<dbReference type="EMBL" id="JACIEM010000001">
    <property type="protein sequence ID" value="MBB4001226.1"/>
    <property type="molecule type" value="Genomic_DNA"/>
</dbReference>
<name>A0A7W6H9U1_9HYPH</name>
<protein>
    <submittedName>
        <fullName evidence="1">Uncharacterized protein</fullName>
    </submittedName>
</protein>
<dbReference type="Proteomes" id="UP000588647">
    <property type="component" value="Unassembled WGS sequence"/>
</dbReference>
<proteinExistence type="predicted"/>
<evidence type="ECO:0000313" key="2">
    <source>
        <dbReference type="Proteomes" id="UP000588647"/>
    </source>
</evidence>
<keyword evidence="2" id="KW-1185">Reference proteome</keyword>
<reference evidence="1 2" key="1">
    <citation type="submission" date="2020-08" db="EMBL/GenBank/DDBJ databases">
        <title>Genomic Encyclopedia of Type Strains, Phase IV (KMG-IV): sequencing the most valuable type-strain genomes for metagenomic binning, comparative biology and taxonomic classification.</title>
        <authorList>
            <person name="Goeker M."/>
        </authorList>
    </citation>
    <scope>NUCLEOTIDE SEQUENCE [LARGE SCALE GENOMIC DNA]</scope>
    <source>
        <strain evidence="1 2">DSM 103570</strain>
    </source>
</reference>
<dbReference type="AlphaFoldDB" id="A0A7W6H9U1"/>
<gene>
    <name evidence="1" type="ORF">GGR03_000273</name>
</gene>
<comment type="caution">
    <text evidence="1">The sequence shown here is derived from an EMBL/GenBank/DDBJ whole genome shotgun (WGS) entry which is preliminary data.</text>
</comment>
<accession>A0A7W6H9U1</accession>
<evidence type="ECO:0000313" key="1">
    <source>
        <dbReference type="EMBL" id="MBB4001226.1"/>
    </source>
</evidence>
<sequence length="85" mass="9818">MHDRQSKTDFNLSRTRLVATHRAIGELPDCPRSQHHELEFYFVTKYAGLTPKRVWYIEGGLEEPTPEERQALAIAHGVDESVLRD</sequence>
<organism evidence="1 2">
    <name type="scientific">Aurantimonas endophytica</name>
    <dbReference type="NCBI Taxonomy" id="1522175"/>
    <lineage>
        <taxon>Bacteria</taxon>
        <taxon>Pseudomonadati</taxon>
        <taxon>Pseudomonadota</taxon>
        <taxon>Alphaproteobacteria</taxon>
        <taxon>Hyphomicrobiales</taxon>
        <taxon>Aurantimonadaceae</taxon>
        <taxon>Aurantimonas</taxon>
    </lineage>
</organism>